<dbReference type="RefSeq" id="WP_013275126.1">
    <property type="nucleotide sequence ID" value="NC_014377.1"/>
</dbReference>
<dbReference type="eggNOG" id="COG1063">
    <property type="taxonomic scope" value="Bacteria"/>
</dbReference>
<dbReference type="InterPro" id="IPR013154">
    <property type="entry name" value="ADH-like_N"/>
</dbReference>
<sequence length="350" mass="38420">MKAAKFYGIRDVRIEDIPEPTIESGNDVIIKVKAVGICGSDISKYGKTGPHLPGEVPGHEFSGIVVEVGPNVKSVKVGDRVAVCPSLPCFQCDFCKQGIFSECESLNILGNHNHLGAFAEYTKISERNLVKIPEDIDFETAAGMEPACIAGHGLFRAKVKVEDTVAVLGVGPIGLFLIQWAKIFGASKVIAIDIFDEKLRIAKELGADFCINSKICDPVAKVKEITDSKGVDVAMESAGTSQTCAQVLLLPRKGGKVLYAGVPYSDVTFSRDSFEKIMRNELTLIGSWFSNSFPFPGREWYSALRYMREGKLKVKPLITHRIGIEDIPATLEKIYKREIFFGKIMVIPEE</sequence>
<dbReference type="SUPFAM" id="SSF50129">
    <property type="entry name" value="GroES-like"/>
    <property type="match status" value="1"/>
</dbReference>
<dbReference type="Pfam" id="PF00107">
    <property type="entry name" value="ADH_zinc_N"/>
    <property type="match status" value="1"/>
</dbReference>
<keyword evidence="1 4" id="KW-0479">Metal-binding</keyword>
<dbReference type="AlphaFoldDB" id="D9S0R1"/>
<dbReference type="GO" id="GO:0016491">
    <property type="term" value="F:oxidoreductase activity"/>
    <property type="evidence" value="ECO:0007669"/>
    <property type="project" value="UniProtKB-KW"/>
</dbReference>
<dbReference type="InterPro" id="IPR011032">
    <property type="entry name" value="GroES-like_sf"/>
</dbReference>
<dbReference type="InterPro" id="IPR036291">
    <property type="entry name" value="NAD(P)-bd_dom_sf"/>
</dbReference>
<dbReference type="PANTHER" id="PTHR43401">
    <property type="entry name" value="L-THREONINE 3-DEHYDROGENASE"/>
    <property type="match status" value="1"/>
</dbReference>
<dbReference type="CDD" id="cd08236">
    <property type="entry name" value="sugar_DH"/>
    <property type="match status" value="1"/>
</dbReference>
<evidence type="ECO:0000313" key="7">
    <source>
        <dbReference type="Proteomes" id="UP000000272"/>
    </source>
</evidence>
<dbReference type="PANTHER" id="PTHR43401:SF2">
    <property type="entry name" value="L-THREONINE 3-DEHYDROGENASE"/>
    <property type="match status" value="1"/>
</dbReference>
<dbReference type="Gene3D" id="3.90.180.10">
    <property type="entry name" value="Medium-chain alcohol dehydrogenases, catalytic domain"/>
    <property type="match status" value="1"/>
</dbReference>
<dbReference type="InterPro" id="IPR002328">
    <property type="entry name" value="ADH_Zn_CS"/>
</dbReference>
<dbReference type="Gene3D" id="3.40.50.720">
    <property type="entry name" value="NAD(P)-binding Rossmann-like Domain"/>
    <property type="match status" value="1"/>
</dbReference>
<evidence type="ECO:0000259" key="5">
    <source>
        <dbReference type="SMART" id="SM00829"/>
    </source>
</evidence>
<dbReference type="PROSITE" id="PS00059">
    <property type="entry name" value="ADH_ZINC"/>
    <property type="match status" value="1"/>
</dbReference>
<dbReference type="Proteomes" id="UP000000272">
    <property type="component" value="Chromosome"/>
</dbReference>
<dbReference type="InterPro" id="IPR050129">
    <property type="entry name" value="Zn_alcohol_dh"/>
</dbReference>
<dbReference type="EMBL" id="CP002131">
    <property type="protein sequence ID" value="ADL07075.1"/>
    <property type="molecule type" value="Genomic_DNA"/>
</dbReference>
<proteinExistence type="inferred from homology"/>
<protein>
    <submittedName>
        <fullName evidence="6">Alcohol dehydrogenase GroES domain protein</fullName>
    </submittedName>
</protein>
<dbReference type="HOGENOM" id="CLU_026673_11_0_9"/>
<dbReference type="OrthoDB" id="9777057at2"/>
<organism evidence="6 7">
    <name type="scientific">Thermosediminibacter oceani (strain ATCC BAA-1034 / DSM 16646 / JW/IW-1228P)</name>
    <dbReference type="NCBI Taxonomy" id="555079"/>
    <lineage>
        <taxon>Bacteria</taxon>
        <taxon>Bacillati</taxon>
        <taxon>Bacillota</taxon>
        <taxon>Clostridia</taxon>
        <taxon>Thermosediminibacterales</taxon>
        <taxon>Thermosediminibacteraceae</taxon>
        <taxon>Thermosediminibacter</taxon>
    </lineage>
</organism>
<accession>D9S0R1</accession>
<comment type="cofactor">
    <cofactor evidence="4">
        <name>Zn(2+)</name>
        <dbReference type="ChEBI" id="CHEBI:29105"/>
    </cofactor>
</comment>
<evidence type="ECO:0000256" key="2">
    <source>
        <dbReference type="ARBA" id="ARBA00022833"/>
    </source>
</evidence>
<keyword evidence="2 4" id="KW-0862">Zinc</keyword>
<evidence type="ECO:0000256" key="1">
    <source>
        <dbReference type="ARBA" id="ARBA00022723"/>
    </source>
</evidence>
<dbReference type="KEGG" id="toc:Toce_0293"/>
<evidence type="ECO:0000256" key="3">
    <source>
        <dbReference type="ARBA" id="ARBA00023002"/>
    </source>
</evidence>
<dbReference type="InterPro" id="IPR013149">
    <property type="entry name" value="ADH-like_C"/>
</dbReference>
<dbReference type="GO" id="GO:0008270">
    <property type="term" value="F:zinc ion binding"/>
    <property type="evidence" value="ECO:0007669"/>
    <property type="project" value="InterPro"/>
</dbReference>
<dbReference type="SUPFAM" id="SSF51735">
    <property type="entry name" value="NAD(P)-binding Rossmann-fold domains"/>
    <property type="match status" value="1"/>
</dbReference>
<dbReference type="SMART" id="SM00829">
    <property type="entry name" value="PKS_ER"/>
    <property type="match status" value="1"/>
</dbReference>
<name>D9S0R1_THEOJ</name>
<comment type="similarity">
    <text evidence="4">Belongs to the zinc-containing alcohol dehydrogenase family.</text>
</comment>
<evidence type="ECO:0000313" key="6">
    <source>
        <dbReference type="EMBL" id="ADL07075.1"/>
    </source>
</evidence>
<evidence type="ECO:0000256" key="4">
    <source>
        <dbReference type="RuleBase" id="RU361277"/>
    </source>
</evidence>
<dbReference type="InterPro" id="IPR020843">
    <property type="entry name" value="ER"/>
</dbReference>
<feature type="domain" description="Enoyl reductase (ER)" evidence="5">
    <location>
        <begin position="8"/>
        <end position="346"/>
    </location>
</feature>
<dbReference type="Pfam" id="PF08240">
    <property type="entry name" value="ADH_N"/>
    <property type="match status" value="1"/>
</dbReference>
<dbReference type="STRING" id="555079.Toce_0293"/>
<keyword evidence="7" id="KW-1185">Reference proteome</keyword>
<gene>
    <name evidence="6" type="ordered locus">Toce_0293</name>
</gene>
<reference evidence="6 7" key="1">
    <citation type="journal article" date="2010" name="Stand. Genomic Sci.">
        <title>Complete genome sequence of Thermosediminibacter oceani type strain (JW/IW-1228P).</title>
        <authorList>
            <person name="Pitluck S."/>
            <person name="Yasawong M."/>
            <person name="Munk C."/>
            <person name="Nolan M."/>
            <person name="Lapidus A."/>
            <person name="Lucas S."/>
            <person name="Glavina Del Rio T."/>
            <person name="Tice H."/>
            <person name="Cheng J.F."/>
            <person name="Bruce D."/>
            <person name="Detter C."/>
            <person name="Tapia R."/>
            <person name="Han C."/>
            <person name="Goodwin L."/>
            <person name="Liolios K."/>
            <person name="Ivanova N."/>
            <person name="Mavromatis K."/>
            <person name="Mikhailova N."/>
            <person name="Pati A."/>
            <person name="Chen A."/>
            <person name="Palaniappan K."/>
            <person name="Land M."/>
            <person name="Hauser L."/>
            <person name="Chang Y.J."/>
            <person name="Jeffries C.D."/>
            <person name="Rohde M."/>
            <person name="Spring S."/>
            <person name="Sikorski J."/>
            <person name="Goker M."/>
            <person name="Woyke T."/>
            <person name="Bristow J."/>
            <person name="Eisen J.A."/>
            <person name="Markowitz V."/>
            <person name="Hugenholtz P."/>
            <person name="Kyrpides N.C."/>
            <person name="Klenk H.P."/>
        </authorList>
    </citation>
    <scope>NUCLEOTIDE SEQUENCE [LARGE SCALE GENOMIC DNA]</scope>
    <source>
        <strain evidence="7">ATCC BAA-1034 / DSM 16646 / JW/IW-1228P</strain>
    </source>
</reference>
<keyword evidence="3" id="KW-0560">Oxidoreductase</keyword>